<proteinExistence type="predicted"/>
<organism evidence="1">
    <name type="scientific">Tanacetum cinerariifolium</name>
    <name type="common">Dalmatian daisy</name>
    <name type="synonym">Chrysanthemum cinerariifolium</name>
    <dbReference type="NCBI Taxonomy" id="118510"/>
    <lineage>
        <taxon>Eukaryota</taxon>
        <taxon>Viridiplantae</taxon>
        <taxon>Streptophyta</taxon>
        <taxon>Embryophyta</taxon>
        <taxon>Tracheophyta</taxon>
        <taxon>Spermatophyta</taxon>
        <taxon>Magnoliopsida</taxon>
        <taxon>eudicotyledons</taxon>
        <taxon>Gunneridae</taxon>
        <taxon>Pentapetalae</taxon>
        <taxon>asterids</taxon>
        <taxon>campanulids</taxon>
        <taxon>Asterales</taxon>
        <taxon>Asteraceae</taxon>
        <taxon>Asteroideae</taxon>
        <taxon>Anthemideae</taxon>
        <taxon>Anthemidinae</taxon>
        <taxon>Tanacetum</taxon>
    </lineage>
</organism>
<reference evidence="1" key="1">
    <citation type="journal article" date="2019" name="Sci. Rep.">
        <title>Draft genome of Tanacetum cinerariifolium, the natural source of mosquito coil.</title>
        <authorList>
            <person name="Yamashiro T."/>
            <person name="Shiraishi A."/>
            <person name="Satake H."/>
            <person name="Nakayama K."/>
        </authorList>
    </citation>
    <scope>NUCLEOTIDE SEQUENCE</scope>
</reference>
<protein>
    <submittedName>
        <fullName evidence="1">Uncharacterized protein</fullName>
    </submittedName>
</protein>
<evidence type="ECO:0000313" key="1">
    <source>
        <dbReference type="EMBL" id="GFC93366.1"/>
    </source>
</evidence>
<feature type="non-terminal residue" evidence="1">
    <location>
        <position position="1"/>
    </location>
</feature>
<name>A0A699S783_TANCI</name>
<comment type="caution">
    <text evidence="1">The sequence shown here is derived from an EMBL/GenBank/DDBJ whole genome shotgun (WGS) entry which is preliminary data.</text>
</comment>
<sequence length="165" mass="19118">KSNAWIYRKLPAKSAKREKVEEHIRNLNENNHVDSHVKRSFFVKNLNAVCGACHECLISSNHDNCLVYSVKYVNRKQPKAKNTMRTTKKVWRPKVVTSVEPIWKPTGRHFTLYDSYPLTRILEPTVEPIKLSLSVSSSTKIPMLSKFVAVTLGMENWFQRNPCYV</sequence>
<gene>
    <name evidence="1" type="ORF">Tci_865336</name>
</gene>
<dbReference type="AlphaFoldDB" id="A0A699S783"/>
<dbReference type="EMBL" id="BKCJ011142822">
    <property type="protein sequence ID" value="GFC93366.1"/>
    <property type="molecule type" value="Genomic_DNA"/>
</dbReference>
<accession>A0A699S783</accession>